<dbReference type="GeneID" id="103518002"/>
<feature type="chain" id="PRO_5010383530" evidence="1">
    <location>
        <begin position="23"/>
        <end position="177"/>
    </location>
</feature>
<dbReference type="AlphaFoldDB" id="A0A1S3DGN0"/>
<reference evidence="3" key="1">
    <citation type="submission" date="2025-08" db="UniProtKB">
        <authorList>
            <consortium name="RefSeq"/>
        </authorList>
    </citation>
    <scope>IDENTIFICATION</scope>
</reference>
<feature type="signal peptide" evidence="1">
    <location>
        <begin position="1"/>
        <end position="22"/>
    </location>
</feature>
<dbReference type="KEGG" id="dci:103518002"/>
<proteinExistence type="predicted"/>
<dbReference type="PaxDb" id="121845-A0A1S3DGN0"/>
<keyword evidence="2" id="KW-1185">Reference proteome</keyword>
<evidence type="ECO:0000313" key="3">
    <source>
        <dbReference type="RefSeq" id="XP_008481275.1"/>
    </source>
</evidence>
<evidence type="ECO:0000256" key="1">
    <source>
        <dbReference type="SAM" id="SignalP"/>
    </source>
</evidence>
<keyword evidence="1" id="KW-0732">Signal</keyword>
<organism evidence="2 3">
    <name type="scientific">Diaphorina citri</name>
    <name type="common">Asian citrus psyllid</name>
    <dbReference type="NCBI Taxonomy" id="121845"/>
    <lineage>
        <taxon>Eukaryota</taxon>
        <taxon>Metazoa</taxon>
        <taxon>Ecdysozoa</taxon>
        <taxon>Arthropoda</taxon>
        <taxon>Hexapoda</taxon>
        <taxon>Insecta</taxon>
        <taxon>Pterygota</taxon>
        <taxon>Neoptera</taxon>
        <taxon>Paraneoptera</taxon>
        <taxon>Hemiptera</taxon>
        <taxon>Sternorrhyncha</taxon>
        <taxon>Psylloidea</taxon>
        <taxon>Psyllidae</taxon>
        <taxon>Diaphorininae</taxon>
        <taxon>Diaphorina</taxon>
    </lineage>
</organism>
<dbReference type="Proteomes" id="UP000079169">
    <property type="component" value="Unplaced"/>
</dbReference>
<accession>A0A1S3DGN0</accession>
<gene>
    <name evidence="3" type="primary">LOC103518002</name>
</gene>
<protein>
    <submittedName>
        <fullName evidence="3">Uncharacterized protein LOC103518002</fullName>
    </submittedName>
</protein>
<dbReference type="RefSeq" id="XP_008481275.1">
    <property type="nucleotide sequence ID" value="XM_008483053.3"/>
</dbReference>
<sequence length="177" mass="20216">MVTMKLILSLLLASSKFQWLNGWEISACTKYKFDLFCYYLNARYAQAQGDPFYKDVVVKDIMDFVIQAYAKCNPCDSCIECAQYDKLYLQCIEETLYEGLRKNSSRMLRGKIKLDHEVAGNYLSDFLETQLALHPICFCEECGNACDYLDANIVNAPRGKASTASPDFQMLQGWNTV</sequence>
<name>A0A1S3DGN0_DIACI</name>
<evidence type="ECO:0000313" key="2">
    <source>
        <dbReference type="Proteomes" id="UP000079169"/>
    </source>
</evidence>